<comment type="caution">
    <text evidence="2">The sequence shown here is derived from an EMBL/GenBank/DDBJ whole genome shotgun (WGS) entry which is preliminary data.</text>
</comment>
<sequence>MVLAVAWLMMNCGCEDGVGGGLVNENCDCEDGVGGGLVMMNCVARMVLAVAWVEECGCGMVLRWPLLTNNIETAVQITRKRLLSGIVVLPSFIGWTICDTVSIPFCSIKEMPSITILYICHLSINYVGCEEVFKNTIPPDIRTTGVEIRVVP</sequence>
<accession>A0A8T0EMD6</accession>
<reference evidence="2" key="2">
    <citation type="submission" date="2020-06" db="EMBL/GenBank/DDBJ databases">
        <authorList>
            <person name="Sheffer M."/>
        </authorList>
    </citation>
    <scope>NUCLEOTIDE SEQUENCE</scope>
</reference>
<dbReference type="Proteomes" id="UP000807504">
    <property type="component" value="Unassembled WGS sequence"/>
</dbReference>
<keyword evidence="3" id="KW-1185">Reference proteome</keyword>
<feature type="chain" id="PRO_5035802270" evidence="1">
    <location>
        <begin position="18"/>
        <end position="152"/>
    </location>
</feature>
<evidence type="ECO:0000313" key="2">
    <source>
        <dbReference type="EMBL" id="KAF8776970.1"/>
    </source>
</evidence>
<dbReference type="EMBL" id="JABXBU010002072">
    <property type="protein sequence ID" value="KAF8776970.1"/>
    <property type="molecule type" value="Genomic_DNA"/>
</dbReference>
<dbReference type="AlphaFoldDB" id="A0A8T0EMD6"/>
<proteinExistence type="predicted"/>
<reference evidence="2" key="1">
    <citation type="journal article" date="2020" name="bioRxiv">
        <title>Chromosome-level reference genome of the European wasp spider Argiope bruennichi: a resource for studies on range expansion and evolutionary adaptation.</title>
        <authorList>
            <person name="Sheffer M.M."/>
            <person name="Hoppe A."/>
            <person name="Krehenwinkel H."/>
            <person name="Uhl G."/>
            <person name="Kuss A.W."/>
            <person name="Jensen L."/>
            <person name="Jensen C."/>
            <person name="Gillespie R.G."/>
            <person name="Hoff K.J."/>
            <person name="Prost S."/>
        </authorList>
    </citation>
    <scope>NUCLEOTIDE SEQUENCE</scope>
</reference>
<gene>
    <name evidence="2" type="ORF">HNY73_013902</name>
</gene>
<protein>
    <submittedName>
        <fullName evidence="2">Uncharacterized protein</fullName>
    </submittedName>
</protein>
<feature type="signal peptide" evidence="1">
    <location>
        <begin position="1"/>
        <end position="17"/>
    </location>
</feature>
<organism evidence="2 3">
    <name type="scientific">Argiope bruennichi</name>
    <name type="common">Wasp spider</name>
    <name type="synonym">Aranea bruennichi</name>
    <dbReference type="NCBI Taxonomy" id="94029"/>
    <lineage>
        <taxon>Eukaryota</taxon>
        <taxon>Metazoa</taxon>
        <taxon>Ecdysozoa</taxon>
        <taxon>Arthropoda</taxon>
        <taxon>Chelicerata</taxon>
        <taxon>Arachnida</taxon>
        <taxon>Araneae</taxon>
        <taxon>Araneomorphae</taxon>
        <taxon>Entelegynae</taxon>
        <taxon>Araneoidea</taxon>
        <taxon>Araneidae</taxon>
        <taxon>Argiope</taxon>
    </lineage>
</organism>
<keyword evidence="1" id="KW-0732">Signal</keyword>
<evidence type="ECO:0000256" key="1">
    <source>
        <dbReference type="SAM" id="SignalP"/>
    </source>
</evidence>
<name>A0A8T0EMD6_ARGBR</name>
<evidence type="ECO:0000313" key="3">
    <source>
        <dbReference type="Proteomes" id="UP000807504"/>
    </source>
</evidence>